<dbReference type="InterPro" id="IPR025836">
    <property type="entry name" value="Zn_knuckle_CX2CX4HX4C"/>
</dbReference>
<feature type="domain" description="Reverse transcriptase" evidence="2">
    <location>
        <begin position="868"/>
        <end position="1116"/>
    </location>
</feature>
<feature type="region of interest" description="Disordered" evidence="1">
    <location>
        <begin position="260"/>
        <end position="294"/>
    </location>
</feature>
<dbReference type="Proteomes" id="UP001459277">
    <property type="component" value="Unassembled WGS sequence"/>
</dbReference>
<gene>
    <name evidence="3" type="ORF">SO802_031056</name>
</gene>
<dbReference type="CDD" id="cd01650">
    <property type="entry name" value="RT_nLTR_like"/>
    <property type="match status" value="1"/>
</dbReference>
<dbReference type="CDD" id="cd06222">
    <property type="entry name" value="RNase_H_like"/>
    <property type="match status" value="1"/>
</dbReference>
<dbReference type="InterPro" id="IPR043502">
    <property type="entry name" value="DNA/RNA_pol_sf"/>
</dbReference>
<dbReference type="SUPFAM" id="SSF56219">
    <property type="entry name" value="DNase I-like"/>
    <property type="match status" value="1"/>
</dbReference>
<dbReference type="Pfam" id="PF13966">
    <property type="entry name" value="zf-RVT"/>
    <property type="match status" value="1"/>
</dbReference>
<feature type="compositionally biased region" description="Low complexity" evidence="1">
    <location>
        <begin position="271"/>
        <end position="284"/>
    </location>
</feature>
<dbReference type="PANTHER" id="PTHR33116:SF86">
    <property type="entry name" value="REVERSE TRANSCRIPTASE DOMAIN-CONTAINING PROTEIN"/>
    <property type="match status" value="1"/>
</dbReference>
<organism evidence="3 4">
    <name type="scientific">Lithocarpus litseifolius</name>
    <dbReference type="NCBI Taxonomy" id="425828"/>
    <lineage>
        <taxon>Eukaryota</taxon>
        <taxon>Viridiplantae</taxon>
        <taxon>Streptophyta</taxon>
        <taxon>Embryophyta</taxon>
        <taxon>Tracheophyta</taxon>
        <taxon>Spermatophyta</taxon>
        <taxon>Magnoliopsida</taxon>
        <taxon>eudicotyledons</taxon>
        <taxon>Gunneridae</taxon>
        <taxon>Pentapetalae</taxon>
        <taxon>rosids</taxon>
        <taxon>fabids</taxon>
        <taxon>Fagales</taxon>
        <taxon>Fagaceae</taxon>
        <taxon>Lithocarpus</taxon>
    </lineage>
</organism>
<evidence type="ECO:0000259" key="2">
    <source>
        <dbReference type="PROSITE" id="PS50878"/>
    </source>
</evidence>
<evidence type="ECO:0000313" key="3">
    <source>
        <dbReference type="EMBL" id="KAK9986105.1"/>
    </source>
</evidence>
<dbReference type="Gene3D" id="3.60.10.10">
    <property type="entry name" value="Endonuclease/exonuclease/phosphatase"/>
    <property type="match status" value="1"/>
</dbReference>
<dbReference type="InterPro" id="IPR026960">
    <property type="entry name" value="RVT-Znf"/>
</dbReference>
<dbReference type="EMBL" id="JAZDWU010000011">
    <property type="protein sequence ID" value="KAK9986105.1"/>
    <property type="molecule type" value="Genomic_DNA"/>
</dbReference>
<sequence>MEEILYDWKKLSLTDEEDVKLSLSRSKNLRSKEYVLAAKFLTRRALNVEAIGRTFKPLWRAKKDFKVHEVGDHIILFVFELEADAERVLANEPWTFDKHAVLLQRFDGSTPPRYLRFTKLKFWVQIYGLPMRMLDLETAIELGETLGQVMPCENPNELVGVDFLRVHVEIDVSKPLCRGRRVALDDKEEIWISLKYEKLPNFCYWCGLISHDGKDCDLWLARKDTDKTEPHEYGPWLRAMPFNPGKIPFTVVIGMGDGLGRATKPSKTPNATAAKSTGKSTAETDLGEKEGADRVQMIDMETAETEAQILPESRNFSTPLNEVIDSSSKLFTCHTNPADFETQIQEIDAAIGKVDNCGKHVAPTLAGFKGRTTTKLNGGGCPAAPPSTMSLLVWNCRGLGNLRTGKELEVLIRAKDPSVVFLAETWTDEARLKDIQRKIKFDNLFYVERNLRGGGGLALYWKNSIDIHVDSYSKYHIDSIINKGSDEAWRFTGFYGEPATHKRIEAWNKLRLLNNKHDLPWLCAGDFNEITRHSEKLGGNNRSQAQMQLFRDVIDECGFLDLGYVGDQYTWRKHFADGHSLWERLDRGLANHDWFMNFSGSKIHHLHSDFSDHSPLWITLDGLDIPSFSKPFRFEEMWLSDRGCSDIVEAVWLSREDEDAHDHVIRKIDKCGKELRVWNRNCFGNVRMVLNRKRKDLKEAEKVAMRSGNNQQVRELKKEIAELVDKENRLWFQRSKIMWAKFGDRNSKFFHSQASQRKRKNLIRNLKDSNGRVVEDKEGIADCLVQYYQDLFSSANQQFCASATDSIQTVITEGMNSKLSSVFTHLEVKQAINQMAPLKAPGPDGMPPLFYQHYWNLIGDDISNTVLHYLNSATLPEHLNHTFITLIPKKKNPEFASEFRPISLCNVLYKIFSKVLANRLKKILPNIITENQSAFTKSRLISDNILVAFESLHSMQRHTGKEGYMAIKLDMSKAYDRVEWTYLQSVMEKMGFTEHWISLMMLCVKTVTYSILVNGEPKGMITPTRGIRQGDPLSPFLFLLCTEDDSLLFCRATIEECQRVLDILDVYGKCSGQQINRSKTTIFFSKSTKDVSRNQIKLALGVPEIIQYERYLGLPSLVGRNKRASFNYIKERVWKKLQGWKEKLLSQAGREILIKAVVQAIPTYTMSCFKLPIGLCSEIECLIRRFWWGQKGERRKVHWVKWDTLCLPKMEGGMGFKDLANFNDALLAKQAWRLLHNKDSLFYRVFKMKFFPNCSIWEAQDSSSGSHAWHSILKGRDVLLKGARWRVGCGEAISIWNDAWLPSQEHPRVLSDIVPGFEEGRVSDLINPSTRTWDANLVHGLLSPEEAALVLSIPLSRTPVEDKIIWPFTPSGNYTVNSGSKFLAKLNSVSVPAGNSQQQNTVWKLIWGLNVPNKVRNFMWRVCKEAIPAKHNLLKRKILNEDRCEQCGVESETVAHALWECSTLDEIWESIPGFEDRCQLGASNIRDLINLTHERKKNVDLMAMVMWTIWQRRNQLRVSTNVFPKAQVLQQALQALATFQQNQQSLINHAAVTRPQHHAQWRPPPANCIKLNFDGAVFTELGKAGLGVVVHDCHGNAIASLSEQAPLPFSPVIVEAMAAARAMTFAQELGINEFMLEGDSEAVINTLQSTEASLTIYGHLLESAKSTLTTSKCIAFTHIRRIGNRVAHNLAKHARHVRGLSVWVEDIPPHLYDVLFADPG</sequence>
<accession>A0AAW2BJE0</accession>
<dbReference type="SUPFAM" id="SSF56672">
    <property type="entry name" value="DNA/RNA polymerases"/>
    <property type="match status" value="1"/>
</dbReference>
<dbReference type="InterPro" id="IPR012337">
    <property type="entry name" value="RNaseH-like_sf"/>
</dbReference>
<dbReference type="Pfam" id="PF00078">
    <property type="entry name" value="RVT_1"/>
    <property type="match status" value="1"/>
</dbReference>
<dbReference type="PANTHER" id="PTHR33116">
    <property type="entry name" value="REVERSE TRANSCRIPTASE ZINC-BINDING DOMAIN-CONTAINING PROTEIN-RELATED-RELATED"/>
    <property type="match status" value="1"/>
</dbReference>
<dbReference type="Gene3D" id="3.30.420.10">
    <property type="entry name" value="Ribonuclease H-like superfamily/Ribonuclease H"/>
    <property type="match status" value="1"/>
</dbReference>
<comment type="caution">
    <text evidence="3">The sequence shown here is derived from an EMBL/GenBank/DDBJ whole genome shotgun (WGS) entry which is preliminary data.</text>
</comment>
<keyword evidence="4" id="KW-1185">Reference proteome</keyword>
<dbReference type="Pfam" id="PF03372">
    <property type="entry name" value="Exo_endo_phos"/>
    <property type="match status" value="1"/>
</dbReference>
<dbReference type="SUPFAM" id="SSF53098">
    <property type="entry name" value="Ribonuclease H-like"/>
    <property type="match status" value="1"/>
</dbReference>
<name>A0AAW2BJE0_9ROSI</name>
<dbReference type="Pfam" id="PF13456">
    <property type="entry name" value="RVT_3"/>
    <property type="match status" value="1"/>
</dbReference>
<dbReference type="InterPro" id="IPR025558">
    <property type="entry name" value="DUF4283"/>
</dbReference>
<dbReference type="InterPro" id="IPR000477">
    <property type="entry name" value="RT_dom"/>
</dbReference>
<dbReference type="InterPro" id="IPR036397">
    <property type="entry name" value="RNaseH_sf"/>
</dbReference>
<reference evidence="3 4" key="1">
    <citation type="submission" date="2024-01" db="EMBL/GenBank/DDBJ databases">
        <title>A telomere-to-telomere, gap-free genome of sweet tea (Lithocarpus litseifolius).</title>
        <authorList>
            <person name="Zhou J."/>
        </authorList>
    </citation>
    <scope>NUCLEOTIDE SEQUENCE [LARGE SCALE GENOMIC DNA]</scope>
    <source>
        <strain evidence="3">Zhou-2022a</strain>
        <tissue evidence="3">Leaf</tissue>
    </source>
</reference>
<dbReference type="Pfam" id="PF14111">
    <property type="entry name" value="DUF4283"/>
    <property type="match status" value="1"/>
</dbReference>
<dbReference type="InterPro" id="IPR002156">
    <property type="entry name" value="RNaseH_domain"/>
</dbReference>
<dbReference type="GO" id="GO:0003676">
    <property type="term" value="F:nucleic acid binding"/>
    <property type="evidence" value="ECO:0007669"/>
    <property type="project" value="InterPro"/>
</dbReference>
<evidence type="ECO:0000256" key="1">
    <source>
        <dbReference type="SAM" id="MobiDB-lite"/>
    </source>
</evidence>
<dbReference type="InterPro" id="IPR036691">
    <property type="entry name" value="Endo/exonu/phosph_ase_sf"/>
</dbReference>
<evidence type="ECO:0000313" key="4">
    <source>
        <dbReference type="Proteomes" id="UP001459277"/>
    </source>
</evidence>
<dbReference type="InterPro" id="IPR044730">
    <property type="entry name" value="RNase_H-like_dom_plant"/>
</dbReference>
<dbReference type="PROSITE" id="PS50878">
    <property type="entry name" value="RT_POL"/>
    <property type="match status" value="1"/>
</dbReference>
<dbReference type="GO" id="GO:0004523">
    <property type="term" value="F:RNA-DNA hybrid ribonuclease activity"/>
    <property type="evidence" value="ECO:0007669"/>
    <property type="project" value="InterPro"/>
</dbReference>
<dbReference type="Pfam" id="PF14392">
    <property type="entry name" value="zf-CCHC_4"/>
    <property type="match status" value="1"/>
</dbReference>
<dbReference type="InterPro" id="IPR005135">
    <property type="entry name" value="Endo/exonuclease/phosphatase"/>
</dbReference>
<protein>
    <recommendedName>
        <fullName evidence="2">Reverse transcriptase domain-containing protein</fullName>
    </recommendedName>
</protein>
<proteinExistence type="predicted"/>